<dbReference type="InterPro" id="IPR019920">
    <property type="entry name" value="F420-binding_dom_put"/>
</dbReference>
<dbReference type="OrthoDB" id="158738at2"/>
<evidence type="ECO:0000256" key="1">
    <source>
        <dbReference type="ARBA" id="ARBA00023002"/>
    </source>
</evidence>
<dbReference type="PANTHER" id="PTHR35176:SF6">
    <property type="entry name" value="HEME OXYGENASE HI_0854-RELATED"/>
    <property type="match status" value="1"/>
</dbReference>
<evidence type="ECO:0000313" key="4">
    <source>
        <dbReference type="Proteomes" id="UP000018291"/>
    </source>
</evidence>
<dbReference type="NCBIfam" id="TIGR03618">
    <property type="entry name" value="Rv1155_F420"/>
    <property type="match status" value="1"/>
</dbReference>
<evidence type="ECO:0000313" key="3">
    <source>
        <dbReference type="EMBL" id="CCM63986.1"/>
    </source>
</evidence>
<comment type="caution">
    <text evidence="3">The sequence shown here is derived from an EMBL/GenBank/DDBJ whole genome shotgun (WGS) entry which is preliminary data.</text>
</comment>
<dbReference type="GO" id="GO:0005829">
    <property type="term" value="C:cytosol"/>
    <property type="evidence" value="ECO:0007669"/>
    <property type="project" value="TreeGrafter"/>
</dbReference>
<reference evidence="3 4" key="1">
    <citation type="journal article" date="2013" name="ISME J.">
        <title>Metabolic model for the filamentous 'Candidatus Microthrix parvicella' based on genomic and metagenomic analyses.</title>
        <authorList>
            <person name="Jon McIlroy S."/>
            <person name="Kristiansen R."/>
            <person name="Albertsen M."/>
            <person name="Michael Karst S."/>
            <person name="Rossetti S."/>
            <person name="Lund Nielsen J."/>
            <person name="Tandoi V."/>
            <person name="James Seviour R."/>
            <person name="Nielsen P.H."/>
        </authorList>
    </citation>
    <scope>NUCLEOTIDE SEQUENCE [LARGE SCALE GENOMIC DNA]</scope>
    <source>
        <strain evidence="3 4">RN1</strain>
    </source>
</reference>
<keyword evidence="1" id="KW-0560">Oxidoreductase</keyword>
<dbReference type="GO" id="GO:0016627">
    <property type="term" value="F:oxidoreductase activity, acting on the CH-CH group of donors"/>
    <property type="evidence" value="ECO:0007669"/>
    <property type="project" value="TreeGrafter"/>
</dbReference>
<sequence length="156" mass="17372">MAGNRRDQIRMSDDEQAEFLGGRRSMQVATHGKDGTIHLVAMWYGFEEGRPAFETFARSQKVANLRRDANITVLVEDGDSYETLRGVQIVGRAELIEEGDPRVIDIAESVVGRYIETSSAQERRAVAEAMSNKRAAVVVHADKVVTWDHHKLGGAY</sequence>
<dbReference type="PANTHER" id="PTHR35176">
    <property type="entry name" value="HEME OXYGENASE HI_0854-RELATED"/>
    <property type="match status" value="1"/>
</dbReference>
<dbReference type="Gene3D" id="2.30.110.10">
    <property type="entry name" value="Electron Transport, Fmn-binding Protein, Chain A"/>
    <property type="match status" value="1"/>
</dbReference>
<dbReference type="GO" id="GO:0070967">
    <property type="term" value="F:coenzyme F420 binding"/>
    <property type="evidence" value="ECO:0007669"/>
    <property type="project" value="TreeGrafter"/>
</dbReference>
<protein>
    <recommendedName>
        <fullName evidence="2">Pyridoxamine 5'-phosphate oxidase N-terminal domain-containing protein</fullName>
    </recommendedName>
</protein>
<evidence type="ECO:0000259" key="2">
    <source>
        <dbReference type="Pfam" id="PF01243"/>
    </source>
</evidence>
<feature type="domain" description="Pyridoxamine 5'-phosphate oxidase N-terminal" evidence="2">
    <location>
        <begin position="13"/>
        <end position="147"/>
    </location>
</feature>
<dbReference type="SUPFAM" id="SSF50475">
    <property type="entry name" value="FMN-binding split barrel"/>
    <property type="match status" value="1"/>
</dbReference>
<dbReference type="HOGENOM" id="CLU_123922_5_0_11"/>
<dbReference type="RefSeq" id="WP_012227396.1">
    <property type="nucleotide sequence ID" value="NZ_HG422565.1"/>
</dbReference>
<dbReference type="AlphaFoldDB" id="R4Z3V4"/>
<proteinExistence type="predicted"/>
<dbReference type="Pfam" id="PF01243">
    <property type="entry name" value="PNPOx_N"/>
    <property type="match status" value="1"/>
</dbReference>
<dbReference type="InterPro" id="IPR052019">
    <property type="entry name" value="F420H2_bilvrd_red/Heme_oxyg"/>
</dbReference>
<dbReference type="STRING" id="1229780.BN381_310082"/>
<gene>
    <name evidence="3" type="ORF">BN381_310082</name>
</gene>
<accession>R4Z3V4</accession>
<keyword evidence="4" id="KW-1185">Reference proteome</keyword>
<name>R4Z3V4_9ACTN</name>
<organism evidence="3 4">
    <name type="scientific">Candidatus Neomicrothrix parvicella RN1</name>
    <dbReference type="NCBI Taxonomy" id="1229780"/>
    <lineage>
        <taxon>Bacteria</taxon>
        <taxon>Bacillati</taxon>
        <taxon>Actinomycetota</taxon>
        <taxon>Acidimicrobiia</taxon>
        <taxon>Acidimicrobiales</taxon>
        <taxon>Microthrixaceae</taxon>
        <taxon>Candidatus Neomicrothrix</taxon>
    </lineage>
</organism>
<dbReference type="InterPro" id="IPR012349">
    <property type="entry name" value="Split_barrel_FMN-bd"/>
</dbReference>
<dbReference type="Proteomes" id="UP000018291">
    <property type="component" value="Unassembled WGS sequence"/>
</dbReference>
<dbReference type="EMBL" id="CANL01000025">
    <property type="protein sequence ID" value="CCM63986.1"/>
    <property type="molecule type" value="Genomic_DNA"/>
</dbReference>
<dbReference type="eggNOG" id="COG3467">
    <property type="taxonomic scope" value="Bacteria"/>
</dbReference>
<dbReference type="InterPro" id="IPR011576">
    <property type="entry name" value="Pyridox_Oxase_N"/>
</dbReference>